<dbReference type="AlphaFoldDB" id="F7NKK4"/>
<dbReference type="Proteomes" id="UP000003240">
    <property type="component" value="Unassembled WGS sequence"/>
</dbReference>
<keyword evidence="1" id="KW-0472">Membrane</keyword>
<evidence type="ECO:0000313" key="3">
    <source>
        <dbReference type="Proteomes" id="UP000003240"/>
    </source>
</evidence>
<organism evidence="2 3">
    <name type="scientific">Acetonema longum DSM 6540</name>
    <dbReference type="NCBI Taxonomy" id="1009370"/>
    <lineage>
        <taxon>Bacteria</taxon>
        <taxon>Bacillati</taxon>
        <taxon>Bacillota</taxon>
        <taxon>Negativicutes</taxon>
        <taxon>Acetonemataceae</taxon>
        <taxon>Acetonema</taxon>
    </lineage>
</organism>
<comment type="caution">
    <text evidence="2">The sequence shown here is derived from an EMBL/GenBank/DDBJ whole genome shotgun (WGS) entry which is preliminary data.</text>
</comment>
<evidence type="ECO:0000256" key="1">
    <source>
        <dbReference type="SAM" id="Phobius"/>
    </source>
</evidence>
<keyword evidence="3" id="KW-1185">Reference proteome</keyword>
<keyword evidence="1" id="KW-1133">Transmembrane helix</keyword>
<accession>F7NKK4</accession>
<reference evidence="2 3" key="1">
    <citation type="journal article" date="2011" name="EMBO J.">
        <title>Structural diversity of bacterial flagellar motors.</title>
        <authorList>
            <person name="Chen S."/>
            <person name="Beeby M."/>
            <person name="Murphy G.E."/>
            <person name="Leadbetter J.R."/>
            <person name="Hendrixson D.R."/>
            <person name="Briegel A."/>
            <person name="Li Z."/>
            <person name="Shi J."/>
            <person name="Tocheva E.I."/>
            <person name="Muller A."/>
            <person name="Dobro M.J."/>
            <person name="Jensen G.J."/>
        </authorList>
    </citation>
    <scope>NUCLEOTIDE SEQUENCE [LARGE SCALE GENOMIC DNA]</scope>
    <source>
        <strain evidence="2 3">DSM 6540</strain>
    </source>
</reference>
<dbReference type="STRING" id="1009370.ALO_13100"/>
<dbReference type="EMBL" id="AFGF01000115">
    <property type="protein sequence ID" value="EGO63456.1"/>
    <property type="molecule type" value="Genomic_DNA"/>
</dbReference>
<name>F7NKK4_9FIRM</name>
<feature type="transmembrane region" description="Helical" evidence="1">
    <location>
        <begin position="46"/>
        <end position="66"/>
    </location>
</feature>
<sequence length="68" mass="7571">MFRQVYNGFDSTDFDPSVLAASQVRQNIRDVRREIRNRNYLHIQKLAVGIIGFGAVLTPAGAAFPAGY</sequence>
<gene>
    <name evidence="2" type="ORF">ALO_13100</name>
</gene>
<proteinExistence type="predicted"/>
<keyword evidence="1" id="KW-0812">Transmembrane</keyword>
<evidence type="ECO:0000313" key="2">
    <source>
        <dbReference type="EMBL" id="EGO63456.1"/>
    </source>
</evidence>
<protein>
    <submittedName>
        <fullName evidence="2">Uncharacterized protein</fullName>
    </submittedName>
</protein>